<evidence type="ECO:0000313" key="5">
    <source>
        <dbReference type="EMBL" id="DAD38659.1"/>
    </source>
</evidence>
<dbReference type="EMBL" id="DUZY01000003">
    <property type="protein sequence ID" value="DAD32719.1"/>
    <property type="molecule type" value="Genomic_DNA"/>
</dbReference>
<sequence length="22" mass="2348">MVPAAECQSEEDPVELDSSPTL</sequence>
<dbReference type="EMBL" id="DUZY01000429">
    <property type="protein sequence ID" value="DAD49800.1"/>
    <property type="molecule type" value="Genomic_DNA"/>
</dbReference>
<gene>
    <name evidence="4" type="ORF">HUJ06_007886</name>
    <name evidence="2" type="ORF">HUJ06_011571</name>
    <name evidence="3" type="ORF">HUJ06_011574</name>
    <name evidence="5" type="ORF">HUJ06_012981</name>
    <name evidence="6" type="ORF">HUJ06_017059</name>
    <name evidence="7" type="ORF">HUJ06_032063</name>
</gene>
<evidence type="ECO:0000313" key="6">
    <source>
        <dbReference type="EMBL" id="DAD47122.1"/>
    </source>
</evidence>
<dbReference type="Proteomes" id="UP000607653">
    <property type="component" value="Unassembled WGS sequence"/>
</dbReference>
<dbReference type="EMBL" id="DUZY01000005">
    <property type="protein sequence ID" value="DAD38659.1"/>
    <property type="molecule type" value="Genomic_DNA"/>
</dbReference>
<protein>
    <submittedName>
        <fullName evidence="7">Uncharacterized protein</fullName>
    </submittedName>
</protein>
<feature type="region of interest" description="Disordered" evidence="1">
    <location>
        <begin position="1"/>
        <end position="22"/>
    </location>
</feature>
<keyword evidence="8" id="KW-1185">Reference proteome</keyword>
<comment type="caution">
    <text evidence="7">The sequence shown here is derived from an EMBL/GenBank/DDBJ whole genome shotgun (WGS) entry which is preliminary data.</text>
</comment>
<dbReference type="AlphaFoldDB" id="A0A822ZZ58"/>
<proteinExistence type="predicted"/>
<evidence type="ECO:0000313" key="2">
    <source>
        <dbReference type="EMBL" id="DAD32719.1"/>
    </source>
</evidence>
<evidence type="ECO:0000313" key="7">
    <source>
        <dbReference type="EMBL" id="DAD49800.1"/>
    </source>
</evidence>
<evidence type="ECO:0000256" key="1">
    <source>
        <dbReference type="SAM" id="MobiDB-lite"/>
    </source>
</evidence>
<evidence type="ECO:0000313" key="3">
    <source>
        <dbReference type="EMBL" id="DAD32723.1"/>
    </source>
</evidence>
<name>A0A822ZZ58_NELNU</name>
<organism evidence="7 8">
    <name type="scientific">Nelumbo nucifera</name>
    <name type="common">Sacred lotus</name>
    <dbReference type="NCBI Taxonomy" id="4432"/>
    <lineage>
        <taxon>Eukaryota</taxon>
        <taxon>Viridiplantae</taxon>
        <taxon>Streptophyta</taxon>
        <taxon>Embryophyta</taxon>
        <taxon>Tracheophyta</taxon>
        <taxon>Spermatophyta</taxon>
        <taxon>Magnoliopsida</taxon>
        <taxon>Proteales</taxon>
        <taxon>Nelumbonaceae</taxon>
        <taxon>Nelumbo</taxon>
    </lineage>
</organism>
<dbReference type="EMBL" id="DUZY01000003">
    <property type="protein sequence ID" value="DAD32723.1"/>
    <property type="molecule type" value="Genomic_DNA"/>
</dbReference>
<reference evidence="7 8" key="1">
    <citation type="journal article" date="2020" name="Mol. Biol. Evol.">
        <title>Distinct Expression and Methylation Patterns for Genes with Different Fates following a Single Whole-Genome Duplication in Flowering Plants.</title>
        <authorList>
            <person name="Shi T."/>
            <person name="Rahmani R.S."/>
            <person name="Gugger P.F."/>
            <person name="Wang M."/>
            <person name="Li H."/>
            <person name="Zhang Y."/>
            <person name="Li Z."/>
            <person name="Wang Q."/>
            <person name="Van de Peer Y."/>
            <person name="Marchal K."/>
            <person name="Chen J."/>
        </authorList>
    </citation>
    <scope>NUCLEOTIDE SEQUENCE [LARGE SCALE GENOMIC DNA]</scope>
    <source>
        <tissue evidence="7">Leaf</tissue>
    </source>
</reference>
<accession>A0A822ZZ58</accession>
<evidence type="ECO:0000313" key="8">
    <source>
        <dbReference type="Proteomes" id="UP000607653"/>
    </source>
</evidence>
<dbReference type="EMBL" id="DUZY01000004">
    <property type="protein sequence ID" value="DAD37245.1"/>
    <property type="molecule type" value="Genomic_DNA"/>
</dbReference>
<evidence type="ECO:0000313" key="4">
    <source>
        <dbReference type="EMBL" id="DAD37245.1"/>
    </source>
</evidence>
<dbReference type="EMBL" id="DUZY01000008">
    <property type="protein sequence ID" value="DAD47122.1"/>
    <property type="molecule type" value="Genomic_DNA"/>
</dbReference>